<sequence>MKKIAIAVVLTVLVSCIAIVDPVRAEFPKKPITFMIYTKPGGLADVTARKIIAIAAKYTDATFVALNKPGAGGIVAMKAIQQGKADGYTILMATMSNIAKVVTSKGDVNLDDFTWLAMLVSDSECIITNKTQEVNTWEQLVDDAKAKGGKQIWVGPAAGGRDHVMAMKVWENTGIEAKWIPYASGGKSMAALLGGHGVAYVGNPLDTIGKPDLKVAAISRAERLEQFPDTPTFKELGYEGLDNEIMWRGVLVKNGTDPEALEFYADLFQKVAKDPEWIEFLGKGGADAVYYGPEKFTEIVKQNFEEFSTYLKKIGVLK</sequence>
<dbReference type="Gene3D" id="3.40.190.10">
    <property type="entry name" value="Periplasmic binding protein-like II"/>
    <property type="match status" value="1"/>
</dbReference>
<dbReference type="PANTHER" id="PTHR42928:SF5">
    <property type="entry name" value="BLR1237 PROTEIN"/>
    <property type="match status" value="1"/>
</dbReference>
<evidence type="ECO:0000256" key="1">
    <source>
        <dbReference type="ARBA" id="ARBA00006987"/>
    </source>
</evidence>
<dbReference type="Proteomes" id="UP000230821">
    <property type="component" value="Unassembled WGS sequence"/>
</dbReference>
<dbReference type="Pfam" id="PF03401">
    <property type="entry name" value="TctC"/>
    <property type="match status" value="1"/>
</dbReference>
<evidence type="ECO:0000313" key="2">
    <source>
        <dbReference type="EMBL" id="PIE35584.1"/>
    </source>
</evidence>
<proteinExistence type="inferred from homology"/>
<comment type="caution">
    <text evidence="2">The sequence shown here is derived from an EMBL/GenBank/DDBJ whole genome shotgun (WGS) entry which is preliminary data.</text>
</comment>
<accession>A0A2G6KIV7</accession>
<dbReference type="PANTHER" id="PTHR42928">
    <property type="entry name" value="TRICARBOXYLATE-BINDING PROTEIN"/>
    <property type="match status" value="1"/>
</dbReference>
<dbReference type="InterPro" id="IPR005064">
    <property type="entry name" value="BUG"/>
</dbReference>
<protein>
    <recommendedName>
        <fullName evidence="4">Tripartite tricarboxylate transporter substrate binding protein</fullName>
    </recommendedName>
</protein>
<organism evidence="2 3">
    <name type="scientific">candidate division KSB3 bacterium</name>
    <dbReference type="NCBI Taxonomy" id="2044937"/>
    <lineage>
        <taxon>Bacteria</taxon>
        <taxon>candidate division KSB3</taxon>
    </lineage>
</organism>
<dbReference type="CDD" id="cd07012">
    <property type="entry name" value="PBP2_Bug_TTT"/>
    <property type="match status" value="1"/>
</dbReference>
<dbReference type="EMBL" id="PDSK01000039">
    <property type="protein sequence ID" value="PIE35584.1"/>
    <property type="molecule type" value="Genomic_DNA"/>
</dbReference>
<evidence type="ECO:0000313" key="3">
    <source>
        <dbReference type="Proteomes" id="UP000230821"/>
    </source>
</evidence>
<reference evidence="2 3" key="1">
    <citation type="submission" date="2017-10" db="EMBL/GenBank/DDBJ databases">
        <title>Novel microbial diversity and functional potential in the marine mammal oral microbiome.</title>
        <authorList>
            <person name="Dudek N.K."/>
            <person name="Sun C.L."/>
            <person name="Burstein D."/>
            <person name="Kantor R.S."/>
            <person name="Aliaga Goltsman D.S."/>
            <person name="Bik E.M."/>
            <person name="Thomas B.C."/>
            <person name="Banfield J.F."/>
            <person name="Relman D.A."/>
        </authorList>
    </citation>
    <scope>NUCLEOTIDE SEQUENCE [LARGE SCALE GENOMIC DNA]</scope>
    <source>
        <strain evidence="2">DOLJORAL78_47_16</strain>
    </source>
</reference>
<name>A0A2G6KIV7_9BACT</name>
<comment type="similarity">
    <text evidence="1">Belongs to the UPF0065 (bug) family.</text>
</comment>
<dbReference type="InterPro" id="IPR042100">
    <property type="entry name" value="Bug_dom1"/>
</dbReference>
<dbReference type="AlphaFoldDB" id="A0A2G6KIV7"/>
<dbReference type="PROSITE" id="PS51257">
    <property type="entry name" value="PROKAR_LIPOPROTEIN"/>
    <property type="match status" value="1"/>
</dbReference>
<dbReference type="PIRSF" id="PIRSF017082">
    <property type="entry name" value="YflP"/>
    <property type="match status" value="1"/>
</dbReference>
<evidence type="ECO:0008006" key="4">
    <source>
        <dbReference type="Google" id="ProtNLM"/>
    </source>
</evidence>
<dbReference type="Gene3D" id="3.40.190.150">
    <property type="entry name" value="Bordetella uptake gene, domain 1"/>
    <property type="match status" value="1"/>
</dbReference>
<gene>
    <name evidence="2" type="ORF">CSA56_03640</name>
</gene>
<dbReference type="SUPFAM" id="SSF53850">
    <property type="entry name" value="Periplasmic binding protein-like II"/>
    <property type="match status" value="1"/>
</dbReference>